<feature type="region of interest" description="Disordered" evidence="1">
    <location>
        <begin position="277"/>
        <end position="307"/>
    </location>
</feature>
<proteinExistence type="predicted"/>
<reference evidence="2 3" key="1">
    <citation type="journal article" date="2016" name="Nat. Commun.">
        <title>Thousands of microbial genomes shed light on interconnected biogeochemical processes in an aquifer system.</title>
        <authorList>
            <person name="Anantharaman K."/>
            <person name="Brown C.T."/>
            <person name="Hug L.A."/>
            <person name="Sharon I."/>
            <person name="Castelle C.J."/>
            <person name="Probst A.J."/>
            <person name="Thomas B.C."/>
            <person name="Singh A."/>
            <person name="Wilkins M.J."/>
            <person name="Karaoz U."/>
            <person name="Brodie E.L."/>
            <person name="Williams K.H."/>
            <person name="Hubbard S.S."/>
            <person name="Banfield J.F."/>
        </authorList>
    </citation>
    <scope>NUCLEOTIDE SEQUENCE [LARGE SCALE GENOMIC DNA]</scope>
</reference>
<accession>A0A1F6NQ45</accession>
<evidence type="ECO:0000313" key="2">
    <source>
        <dbReference type="EMBL" id="OGH85968.1"/>
    </source>
</evidence>
<comment type="caution">
    <text evidence="2">The sequence shown here is derived from an EMBL/GenBank/DDBJ whole genome shotgun (WGS) entry which is preliminary data.</text>
</comment>
<organism evidence="2 3">
    <name type="scientific">Candidatus Magasanikbacteria bacterium RIFOXYC12_FULL_33_11</name>
    <dbReference type="NCBI Taxonomy" id="1798701"/>
    <lineage>
        <taxon>Bacteria</taxon>
        <taxon>Candidatus Magasanikiibacteriota</taxon>
    </lineage>
</organism>
<name>A0A1F6NQ45_9BACT</name>
<evidence type="ECO:0000256" key="1">
    <source>
        <dbReference type="SAM" id="MobiDB-lite"/>
    </source>
</evidence>
<feature type="compositionally biased region" description="Basic and acidic residues" evidence="1">
    <location>
        <begin position="283"/>
        <end position="299"/>
    </location>
</feature>
<dbReference type="Proteomes" id="UP000178349">
    <property type="component" value="Unassembled WGS sequence"/>
</dbReference>
<dbReference type="AlphaFoldDB" id="A0A1F6NQ45"/>
<protein>
    <submittedName>
        <fullName evidence="2">Uncharacterized protein</fullName>
    </submittedName>
</protein>
<evidence type="ECO:0000313" key="3">
    <source>
        <dbReference type="Proteomes" id="UP000178349"/>
    </source>
</evidence>
<dbReference type="EMBL" id="MFQW01000033">
    <property type="protein sequence ID" value="OGH85968.1"/>
    <property type="molecule type" value="Genomic_DNA"/>
</dbReference>
<gene>
    <name evidence="2" type="ORF">A2493_00300</name>
</gene>
<sequence>MLGRSARLTTPPSVVEVLDRHLHPPDTKVIVGECVGLVESQLLVPLCLVTVVDVDDGFGRNTINMDELESEAPQLRGTDLLVCAVIDGGVVPIVALPVGKTVHSLRATGGTSEVLPAVAGEAVDLVGASPTVLAGIGIAMIDRHHRGVGRGERVLDNLRVHRDVGVTRRNVSVLRGLVGIRRHDVSVGRLVRVILHQGVRRHRSIGGDERVVEDLSVRRRRVGVGRDGSVRLRHGVDGDVRVVVHRLGAVGDEDIARKRVGGLENIRRRRRITLPQPELTGAELKKEEDGRDDQNELRHGALQAWSK</sequence>